<dbReference type="GO" id="GO:0016614">
    <property type="term" value="F:oxidoreductase activity, acting on CH-OH group of donors"/>
    <property type="evidence" value="ECO:0007669"/>
    <property type="project" value="InterPro"/>
</dbReference>
<dbReference type="RefSeq" id="WP_077407864.1">
    <property type="nucleotide sequence ID" value="NZ_CP019650.1"/>
</dbReference>
<protein>
    <submittedName>
        <fullName evidence="13">Cytochrome C</fullName>
    </submittedName>
</protein>
<evidence type="ECO:0000256" key="2">
    <source>
        <dbReference type="ARBA" id="ARBA00022475"/>
    </source>
</evidence>
<feature type="domain" description="Cytochrome c" evidence="12">
    <location>
        <begin position="344"/>
        <end position="432"/>
    </location>
</feature>
<comment type="subcellular location">
    <subcellularLocation>
        <location evidence="1">Cell membrane</location>
    </subcellularLocation>
</comment>
<dbReference type="GO" id="GO:0005506">
    <property type="term" value="F:iron ion binding"/>
    <property type="evidence" value="ECO:0007669"/>
    <property type="project" value="InterPro"/>
</dbReference>
<evidence type="ECO:0000256" key="5">
    <source>
        <dbReference type="ARBA" id="ARBA00022729"/>
    </source>
</evidence>
<dbReference type="PANTHER" id="PTHR35008">
    <property type="entry name" value="BLL4482 PROTEIN-RELATED"/>
    <property type="match status" value="1"/>
</dbReference>
<keyword evidence="4 10" id="KW-0479">Metal-binding</keyword>
<evidence type="ECO:0000256" key="6">
    <source>
        <dbReference type="ARBA" id="ARBA00022737"/>
    </source>
</evidence>
<keyword evidence="8" id="KW-0472">Membrane</keyword>
<feature type="domain" description="Cytochrome c" evidence="12">
    <location>
        <begin position="47"/>
        <end position="151"/>
    </location>
</feature>
<dbReference type="GO" id="GO:0009055">
    <property type="term" value="F:electron transfer activity"/>
    <property type="evidence" value="ECO:0007669"/>
    <property type="project" value="InterPro"/>
</dbReference>
<evidence type="ECO:0000256" key="4">
    <source>
        <dbReference type="ARBA" id="ARBA00022723"/>
    </source>
</evidence>
<feature type="binding site" description="covalent" evidence="9">
    <location>
        <position position="61"/>
    </location>
    <ligand>
        <name>heme c</name>
        <dbReference type="ChEBI" id="CHEBI:61717"/>
        <label>1</label>
    </ligand>
</feature>
<feature type="chain" id="PRO_5012614189" evidence="11">
    <location>
        <begin position="28"/>
        <end position="444"/>
    </location>
</feature>
<name>A0A1Q2M986_9GAMM</name>
<evidence type="ECO:0000259" key="12">
    <source>
        <dbReference type="PROSITE" id="PS51007"/>
    </source>
</evidence>
<dbReference type="KEGG" id="maga:Mag101_17585"/>
<feature type="binding site" description="covalent" evidence="9">
    <location>
        <position position="212"/>
    </location>
    <ligand>
        <name>heme c</name>
        <dbReference type="ChEBI" id="CHEBI:61717"/>
        <label>2</label>
    </ligand>
</feature>
<dbReference type="AlphaFoldDB" id="A0A1Q2M986"/>
<feature type="binding site" description="axial binding residue" evidence="10">
    <location>
        <position position="361"/>
    </location>
    <ligand>
        <name>heme c</name>
        <dbReference type="ChEBI" id="CHEBI:61717"/>
        <label>3</label>
    </ligand>
    <ligandPart>
        <name>Fe</name>
        <dbReference type="ChEBI" id="CHEBI:18248"/>
    </ligandPart>
</feature>
<dbReference type="InterPro" id="IPR051459">
    <property type="entry name" value="Cytochrome_c-type_DH"/>
</dbReference>
<keyword evidence="2" id="KW-1003">Cell membrane</keyword>
<evidence type="ECO:0000256" key="11">
    <source>
        <dbReference type="SAM" id="SignalP"/>
    </source>
</evidence>
<organism evidence="13 14">
    <name type="scientific">Microbulbifer agarilyticus</name>
    <dbReference type="NCBI Taxonomy" id="260552"/>
    <lineage>
        <taxon>Bacteria</taxon>
        <taxon>Pseudomonadati</taxon>
        <taxon>Pseudomonadota</taxon>
        <taxon>Gammaproteobacteria</taxon>
        <taxon>Cellvibrionales</taxon>
        <taxon>Microbulbiferaceae</taxon>
        <taxon>Microbulbifer</taxon>
    </lineage>
</organism>
<keyword evidence="6" id="KW-0677">Repeat</keyword>
<feature type="domain" description="Cytochrome c" evidence="12">
    <location>
        <begin position="194"/>
        <end position="309"/>
    </location>
</feature>
<dbReference type="PROSITE" id="PS51007">
    <property type="entry name" value="CYTC"/>
    <property type="match status" value="3"/>
</dbReference>
<feature type="binding site" description="covalent" evidence="9">
    <location>
        <position position="357"/>
    </location>
    <ligand>
        <name>heme c</name>
        <dbReference type="ChEBI" id="CHEBI:61717"/>
        <label>3</label>
    </ligand>
</feature>
<dbReference type="PIRSF" id="PIRSF000018">
    <property type="entry name" value="Mb_ADH_cyt_c"/>
    <property type="match status" value="1"/>
</dbReference>
<gene>
    <name evidence="13" type="ORF">Mag101_17585</name>
</gene>
<feature type="binding site" description="covalent" evidence="9">
    <location>
        <position position="64"/>
    </location>
    <ligand>
        <name>heme c</name>
        <dbReference type="ChEBI" id="CHEBI:61717"/>
        <label>1</label>
    </ligand>
</feature>
<accession>A0A1Q2M986</accession>
<dbReference type="Pfam" id="PF00034">
    <property type="entry name" value="Cytochrom_C"/>
    <property type="match status" value="2"/>
</dbReference>
<comment type="cofactor">
    <cofactor evidence="9">
        <name>heme c</name>
        <dbReference type="ChEBI" id="CHEBI:61717"/>
    </cofactor>
    <text evidence="9">Binds 3 heme c groups covalently per subunit.</text>
</comment>
<dbReference type="GO" id="GO:0020037">
    <property type="term" value="F:heme binding"/>
    <property type="evidence" value="ECO:0007669"/>
    <property type="project" value="InterPro"/>
</dbReference>
<evidence type="ECO:0000256" key="1">
    <source>
        <dbReference type="ARBA" id="ARBA00004236"/>
    </source>
</evidence>
<evidence type="ECO:0000256" key="9">
    <source>
        <dbReference type="PIRSR" id="PIRSR000018-50"/>
    </source>
</evidence>
<dbReference type="InterPro" id="IPR036909">
    <property type="entry name" value="Cyt_c-like_dom_sf"/>
</dbReference>
<feature type="binding site" description="axial binding residue" evidence="10">
    <location>
        <position position="213"/>
    </location>
    <ligand>
        <name>heme c</name>
        <dbReference type="ChEBI" id="CHEBI:61717"/>
        <label>2</label>
    </ligand>
    <ligandPart>
        <name>Fe</name>
        <dbReference type="ChEBI" id="CHEBI:18248"/>
    </ligandPart>
</feature>
<evidence type="ECO:0000256" key="7">
    <source>
        <dbReference type="ARBA" id="ARBA00023004"/>
    </source>
</evidence>
<dbReference type="Gene3D" id="1.10.760.10">
    <property type="entry name" value="Cytochrome c-like domain"/>
    <property type="match status" value="2"/>
</dbReference>
<evidence type="ECO:0000313" key="13">
    <source>
        <dbReference type="EMBL" id="AQQ69244.1"/>
    </source>
</evidence>
<evidence type="ECO:0000256" key="8">
    <source>
        <dbReference type="ARBA" id="ARBA00023136"/>
    </source>
</evidence>
<feature type="binding site" description="covalent" evidence="9">
    <location>
        <position position="360"/>
    </location>
    <ligand>
        <name>heme c</name>
        <dbReference type="ChEBI" id="CHEBI:61717"/>
        <label>3</label>
    </ligand>
</feature>
<dbReference type="GO" id="GO:0005886">
    <property type="term" value="C:plasma membrane"/>
    <property type="evidence" value="ECO:0007669"/>
    <property type="project" value="UniProtKB-SubCell"/>
</dbReference>
<keyword evidence="7 10" id="KW-0408">Iron</keyword>
<dbReference type="EMBL" id="CP019650">
    <property type="protein sequence ID" value="AQQ69244.1"/>
    <property type="molecule type" value="Genomic_DNA"/>
</dbReference>
<evidence type="ECO:0000313" key="14">
    <source>
        <dbReference type="Proteomes" id="UP000188219"/>
    </source>
</evidence>
<dbReference type="SUPFAM" id="SSF46626">
    <property type="entry name" value="Cytochrome c"/>
    <property type="match status" value="3"/>
</dbReference>
<evidence type="ECO:0000256" key="10">
    <source>
        <dbReference type="PIRSR" id="PIRSR000018-51"/>
    </source>
</evidence>
<evidence type="ECO:0000256" key="3">
    <source>
        <dbReference type="ARBA" id="ARBA00022617"/>
    </source>
</evidence>
<dbReference type="InterPro" id="IPR014353">
    <property type="entry name" value="Membr-bd_ADH_cyt_c"/>
</dbReference>
<reference evidence="13" key="1">
    <citation type="submission" date="2017-02" db="EMBL/GenBank/DDBJ databases">
        <title>Genome of Microbulbifer agarilyticus GP101.</title>
        <authorList>
            <person name="Jung J."/>
            <person name="Bae S.S."/>
            <person name="Baek K."/>
        </authorList>
    </citation>
    <scope>NUCLEOTIDE SEQUENCE [LARGE SCALE GENOMIC DNA]</scope>
    <source>
        <strain evidence="13">GP101</strain>
    </source>
</reference>
<dbReference type="Proteomes" id="UP000188219">
    <property type="component" value="Chromosome"/>
</dbReference>
<keyword evidence="5 11" id="KW-0732">Signal</keyword>
<dbReference type="PANTHER" id="PTHR35008:SF8">
    <property type="entry name" value="ALCOHOL DEHYDROGENASE CYTOCHROME C SUBUNIT"/>
    <property type="match status" value="1"/>
</dbReference>
<dbReference type="STRING" id="260552.Mag101_17585"/>
<feature type="binding site" description="axial binding residue" evidence="10">
    <location>
        <position position="65"/>
    </location>
    <ligand>
        <name>heme c</name>
        <dbReference type="ChEBI" id="CHEBI:61717"/>
        <label>1</label>
    </ligand>
    <ligandPart>
        <name>Fe</name>
        <dbReference type="ChEBI" id="CHEBI:18248"/>
    </ligandPart>
</feature>
<sequence>MVRSSLWLYSFLIVLVGSLFAAWHALAQDIWDEAAAASVNKELNRADLIEKGRYLSVAADCKACHTAEGGSVYAGGRAMHVPLLGTLYSSNITSDIATGIGGWTLQEFERALREGIGKDGRNLYPAMPYVSYAKITDEDIKALYAYFLFGVAPVHERPPANKIPQLLSARWPLYFWNLLFTPNKPFEPNPQKSDAWNRGAYLVQGPAHCGECHTPRGLVFQAKAFDETKKGFLAGGPVLDGWEAYNITPDPIGGIGKWTAEQLTEYLQTGHVNRLAQAGGSMAEAIENSLANMHDSDIAAIVTYLQDIPPVRGRVRMPRQSLGNPATDVVILRGNPLSRDIDPRKKADGARLYLGFCATCHGVDGTGSKDGYYPSLIQNSTVGAKDDHNLRQAILEGISRTIDGEEKMMPGFADKMDEEQLKRLVDYLRAQFAVPPRQTREPNN</sequence>
<keyword evidence="14" id="KW-1185">Reference proteome</keyword>
<feature type="signal peptide" evidence="11">
    <location>
        <begin position="1"/>
        <end position="27"/>
    </location>
</feature>
<feature type="binding site" description="covalent" evidence="9">
    <location>
        <position position="209"/>
    </location>
    <ligand>
        <name>heme c</name>
        <dbReference type="ChEBI" id="CHEBI:61717"/>
        <label>2</label>
    </ligand>
</feature>
<keyword evidence="3 9" id="KW-0349">Heme</keyword>
<proteinExistence type="predicted"/>
<dbReference type="InterPro" id="IPR009056">
    <property type="entry name" value="Cyt_c-like_dom"/>
</dbReference>